<feature type="non-terminal residue" evidence="1">
    <location>
        <position position="36"/>
    </location>
</feature>
<proteinExistence type="predicted"/>
<evidence type="ECO:0000313" key="2">
    <source>
        <dbReference type="Proteomes" id="UP000012117"/>
    </source>
</evidence>
<organism evidence="1 2">
    <name type="scientific">Leptospira interrogans serovar Pyrogenes str. 200701872</name>
    <dbReference type="NCBI Taxonomy" id="1193029"/>
    <lineage>
        <taxon>Bacteria</taxon>
        <taxon>Pseudomonadati</taxon>
        <taxon>Spirochaetota</taxon>
        <taxon>Spirochaetia</taxon>
        <taxon>Leptospirales</taxon>
        <taxon>Leptospiraceae</taxon>
        <taxon>Leptospira</taxon>
    </lineage>
</organism>
<accession>M6ZL53</accession>
<name>M6ZL53_LEPIR</name>
<gene>
    <name evidence="1" type="ORF">LEP1GSC124_0266</name>
</gene>
<comment type="caution">
    <text evidence="1">The sequence shown here is derived from an EMBL/GenBank/DDBJ whole genome shotgun (WGS) entry which is preliminary data.</text>
</comment>
<dbReference type="Proteomes" id="UP000012117">
    <property type="component" value="Unassembled WGS sequence"/>
</dbReference>
<evidence type="ECO:0000313" key="1">
    <source>
        <dbReference type="EMBL" id="EMP07178.1"/>
    </source>
</evidence>
<reference evidence="1 2" key="1">
    <citation type="submission" date="2013-01" db="EMBL/GenBank/DDBJ databases">
        <authorList>
            <person name="Harkins D.M."/>
            <person name="Durkin A.S."/>
            <person name="Brinkac L.M."/>
            <person name="Haft D.H."/>
            <person name="Selengut J.D."/>
            <person name="Sanka R."/>
            <person name="DePew J."/>
            <person name="Purushe J."/>
            <person name="Picardeau M."/>
            <person name="Werts C."/>
            <person name="Goarant C."/>
            <person name="Vinetz J.M."/>
            <person name="Sutton G.G."/>
            <person name="Nierman W.C."/>
            <person name="Fouts D.E."/>
        </authorList>
    </citation>
    <scope>NUCLEOTIDE SEQUENCE [LARGE SCALE GENOMIC DNA]</scope>
    <source>
        <strain evidence="1 2">200701872</strain>
    </source>
</reference>
<dbReference type="EMBL" id="AKWN02000265">
    <property type="protein sequence ID" value="EMP07178.1"/>
    <property type="molecule type" value="Genomic_DNA"/>
</dbReference>
<dbReference type="AlphaFoldDB" id="M6ZL53"/>
<protein>
    <submittedName>
        <fullName evidence="1">Uncharacterized protein</fullName>
    </submittedName>
</protein>
<sequence>MHSHFFDYVNSSQFKERTILFLGEFSIGPIYRIDTI</sequence>